<dbReference type="GO" id="GO:0032153">
    <property type="term" value="C:cell division site"/>
    <property type="evidence" value="ECO:0007669"/>
    <property type="project" value="TreeGrafter"/>
</dbReference>
<feature type="transmembrane region" description="Helical" evidence="6">
    <location>
        <begin position="70"/>
        <end position="91"/>
    </location>
</feature>
<keyword evidence="5 6" id="KW-0472">Membrane</keyword>
<dbReference type="EMBL" id="QRBB01000001">
    <property type="protein sequence ID" value="RDS77964.1"/>
    <property type="molecule type" value="Genomic_DNA"/>
</dbReference>
<evidence type="ECO:0000256" key="6">
    <source>
        <dbReference type="HAMAP-Rule" id="MF_02079"/>
    </source>
</evidence>
<reference evidence="7 8" key="1">
    <citation type="submission" date="2018-07" db="EMBL/GenBank/DDBJ databases">
        <title>Erythrobacter nanhaiensis sp. nov., a novel member of the genus Erythrobacter isolated from the South China Sea.</title>
        <authorList>
            <person name="Chen X."/>
            <person name="Liu J."/>
        </authorList>
    </citation>
    <scope>NUCLEOTIDE SEQUENCE [LARGE SCALE GENOMIC DNA]</scope>
    <source>
        <strain evidence="7 8">S-5</strain>
    </source>
</reference>
<dbReference type="GO" id="GO:0008955">
    <property type="term" value="F:peptidoglycan glycosyltransferase activity"/>
    <property type="evidence" value="ECO:0007669"/>
    <property type="project" value="UniProtKB-UniRule"/>
</dbReference>
<comment type="similarity">
    <text evidence="6">Belongs to the SEDS family. MrdB/RodA subfamily.</text>
</comment>
<dbReference type="OrthoDB" id="9768187at2"/>
<evidence type="ECO:0000313" key="8">
    <source>
        <dbReference type="Proteomes" id="UP000254101"/>
    </source>
</evidence>
<dbReference type="GO" id="GO:0005886">
    <property type="term" value="C:plasma membrane"/>
    <property type="evidence" value="ECO:0007669"/>
    <property type="project" value="UniProtKB-SubCell"/>
</dbReference>
<evidence type="ECO:0000256" key="2">
    <source>
        <dbReference type="ARBA" id="ARBA00022692"/>
    </source>
</evidence>
<keyword evidence="2 6" id="KW-0812">Transmembrane</keyword>
<dbReference type="InterPro" id="IPR001182">
    <property type="entry name" value="FtsW/RodA"/>
</dbReference>
<keyword evidence="6" id="KW-0328">Glycosyltransferase</keyword>
<keyword evidence="3 6" id="KW-0133">Cell shape</keyword>
<keyword evidence="6" id="KW-0997">Cell inner membrane</keyword>
<dbReference type="PANTHER" id="PTHR30474:SF1">
    <property type="entry name" value="PEPTIDOGLYCAN GLYCOSYLTRANSFERASE MRDB"/>
    <property type="match status" value="1"/>
</dbReference>
<dbReference type="HAMAP" id="MF_02079">
    <property type="entry name" value="PGT_RodA"/>
    <property type="match status" value="1"/>
</dbReference>
<evidence type="ECO:0000256" key="4">
    <source>
        <dbReference type="ARBA" id="ARBA00022989"/>
    </source>
</evidence>
<dbReference type="AlphaFoldDB" id="A0A395LQY2"/>
<dbReference type="GO" id="GO:0051301">
    <property type="term" value="P:cell division"/>
    <property type="evidence" value="ECO:0007669"/>
    <property type="project" value="InterPro"/>
</dbReference>
<gene>
    <name evidence="6" type="primary">mrdB</name>
    <name evidence="6" type="synonym">rodA</name>
    <name evidence="7" type="ORF">DL238_10375</name>
</gene>
<feature type="transmembrane region" description="Helical" evidence="6">
    <location>
        <begin position="303"/>
        <end position="325"/>
    </location>
</feature>
<evidence type="ECO:0000256" key="3">
    <source>
        <dbReference type="ARBA" id="ARBA00022960"/>
    </source>
</evidence>
<proteinExistence type="inferred from homology"/>
<dbReference type="Proteomes" id="UP000254101">
    <property type="component" value="Unassembled WGS sequence"/>
</dbReference>
<protein>
    <recommendedName>
        <fullName evidence="6">Peptidoglycan glycosyltransferase MrdB</fullName>
        <shortName evidence="6">PGT</shortName>
        <ecNumber evidence="6">2.4.99.28</ecNumber>
    </recommendedName>
    <alternativeName>
        <fullName evidence="6">Cell elongation protein RodA</fullName>
    </alternativeName>
    <alternativeName>
        <fullName evidence="6">Cell wall polymerase</fullName>
    </alternativeName>
    <alternativeName>
        <fullName evidence="6">Peptidoglycan polymerase</fullName>
        <shortName evidence="6">PG polymerase</shortName>
    </alternativeName>
</protein>
<sequence>MSSIIPAPIARQPWSMLTPLFLLTLFGAAVLYSAGGGTMSPFADSHLIRFAVCMVIALVISSFSRDFAKLVAYPGYIGVLLLLVAVEAMGAMGGGSQRWLEVGPIRIQPSELMKPAVALALARFYATLPTGMIGSWRALVPAGVIVSLPVALVLMQPDLGTALAILFSGAVVMFLAGLPLSWFLSAGAAAAVAVPLAYNFALKPYQQRRVTTFLDPESDPLGSGYHITQSKIAIGSGGFSGKGFNEGSQSHLQYLPEPHTDFVFATMAEEWGLLGGIFVIVAFGLILRWGLSVSRNAQTRFDRLFAAGLVATMFFYIAINLMMVMGLAPVVGIPLPFMSHGGSSMLTNMLCLGALMMIHRWNTQGRGGGLLSS</sequence>
<organism evidence="7 8">
    <name type="scientific">Alteriqipengyuania lutimaris</name>
    <dbReference type="NCBI Taxonomy" id="1538146"/>
    <lineage>
        <taxon>Bacteria</taxon>
        <taxon>Pseudomonadati</taxon>
        <taxon>Pseudomonadota</taxon>
        <taxon>Alphaproteobacteria</taxon>
        <taxon>Sphingomonadales</taxon>
        <taxon>Erythrobacteraceae</taxon>
        <taxon>Alteriqipengyuania</taxon>
    </lineage>
</organism>
<evidence type="ECO:0000256" key="1">
    <source>
        <dbReference type="ARBA" id="ARBA00004141"/>
    </source>
</evidence>
<keyword evidence="6" id="KW-0961">Cell wall biogenesis/degradation</keyword>
<dbReference type="GO" id="GO:0071555">
    <property type="term" value="P:cell wall organization"/>
    <property type="evidence" value="ECO:0007669"/>
    <property type="project" value="UniProtKB-KW"/>
</dbReference>
<evidence type="ECO:0000256" key="5">
    <source>
        <dbReference type="ARBA" id="ARBA00023136"/>
    </source>
</evidence>
<keyword evidence="6" id="KW-1003">Cell membrane</keyword>
<feature type="transmembrane region" description="Helical" evidence="6">
    <location>
        <begin position="47"/>
        <end position="64"/>
    </location>
</feature>
<name>A0A395LQY2_9SPHN</name>
<dbReference type="PANTHER" id="PTHR30474">
    <property type="entry name" value="CELL CYCLE PROTEIN"/>
    <property type="match status" value="1"/>
</dbReference>
<comment type="caution">
    <text evidence="7">The sequence shown here is derived from an EMBL/GenBank/DDBJ whole genome shotgun (WGS) entry which is preliminary data.</text>
</comment>
<keyword evidence="4 6" id="KW-1133">Transmembrane helix</keyword>
<dbReference type="GO" id="GO:0009252">
    <property type="term" value="P:peptidoglycan biosynthetic process"/>
    <property type="evidence" value="ECO:0007669"/>
    <property type="project" value="UniProtKB-UniRule"/>
</dbReference>
<feature type="transmembrane region" description="Helical" evidence="6">
    <location>
        <begin position="271"/>
        <end position="291"/>
    </location>
</feature>
<dbReference type="NCBIfam" id="TIGR02210">
    <property type="entry name" value="rodA_shape"/>
    <property type="match status" value="1"/>
</dbReference>
<dbReference type="EC" id="2.4.99.28" evidence="6"/>
<keyword evidence="6" id="KW-0808">Transferase</keyword>
<comment type="function">
    <text evidence="6">Peptidoglycan polymerase that is essential for cell wall elongation.</text>
</comment>
<comment type="pathway">
    <text evidence="6">Cell wall biogenesis; peptidoglycan biosynthesis.</text>
</comment>
<dbReference type="UniPathway" id="UPA00219"/>
<feature type="transmembrane region" description="Helical" evidence="6">
    <location>
        <begin position="134"/>
        <end position="155"/>
    </location>
</feature>
<feature type="transmembrane region" description="Helical" evidence="6">
    <location>
        <begin position="162"/>
        <end position="184"/>
    </location>
</feature>
<feature type="transmembrane region" description="Helical" evidence="6">
    <location>
        <begin position="16"/>
        <end position="35"/>
    </location>
</feature>
<dbReference type="GO" id="GO:0015648">
    <property type="term" value="F:lipid-linked peptidoglycan transporter activity"/>
    <property type="evidence" value="ECO:0007669"/>
    <property type="project" value="TreeGrafter"/>
</dbReference>
<dbReference type="Pfam" id="PF01098">
    <property type="entry name" value="FTSW_RODA_SPOVE"/>
    <property type="match status" value="1"/>
</dbReference>
<dbReference type="GO" id="GO:0008360">
    <property type="term" value="P:regulation of cell shape"/>
    <property type="evidence" value="ECO:0007669"/>
    <property type="project" value="UniProtKB-KW"/>
</dbReference>
<accession>A0A395LQY2</accession>
<feature type="transmembrane region" description="Helical" evidence="6">
    <location>
        <begin position="337"/>
        <end position="358"/>
    </location>
</feature>
<dbReference type="InterPro" id="IPR011923">
    <property type="entry name" value="RodA/MrdB"/>
</dbReference>
<keyword evidence="6" id="KW-0573">Peptidoglycan synthesis</keyword>
<comment type="catalytic activity">
    <reaction evidence="6">
        <text>[GlcNAc-(1-&gt;4)-Mur2Ac(oyl-L-Ala-gamma-D-Glu-L-Lys-D-Ala-D-Ala)](n)-di-trans,octa-cis-undecaprenyl diphosphate + beta-D-GlcNAc-(1-&gt;4)-Mur2Ac(oyl-L-Ala-gamma-D-Glu-L-Lys-D-Ala-D-Ala)-di-trans,octa-cis-undecaprenyl diphosphate = [GlcNAc-(1-&gt;4)-Mur2Ac(oyl-L-Ala-gamma-D-Glu-L-Lys-D-Ala-D-Ala)](n+1)-di-trans,octa-cis-undecaprenyl diphosphate + di-trans,octa-cis-undecaprenyl diphosphate + H(+)</text>
        <dbReference type="Rhea" id="RHEA:23708"/>
        <dbReference type="Rhea" id="RHEA-COMP:9602"/>
        <dbReference type="Rhea" id="RHEA-COMP:9603"/>
        <dbReference type="ChEBI" id="CHEBI:15378"/>
        <dbReference type="ChEBI" id="CHEBI:58405"/>
        <dbReference type="ChEBI" id="CHEBI:60033"/>
        <dbReference type="ChEBI" id="CHEBI:78435"/>
        <dbReference type="EC" id="2.4.99.28"/>
    </reaction>
</comment>
<comment type="subcellular location">
    <subcellularLocation>
        <location evidence="6">Cell inner membrane</location>
        <topology evidence="6">Multi-pass membrane protein</topology>
    </subcellularLocation>
    <subcellularLocation>
        <location evidence="1">Membrane</location>
        <topology evidence="1">Multi-pass membrane protein</topology>
    </subcellularLocation>
</comment>
<dbReference type="RefSeq" id="WP_115492194.1">
    <property type="nucleotide sequence ID" value="NZ_JACHWW010000001.1"/>
</dbReference>
<evidence type="ECO:0000313" key="7">
    <source>
        <dbReference type="EMBL" id="RDS77964.1"/>
    </source>
</evidence>
<keyword evidence="8" id="KW-1185">Reference proteome</keyword>